<dbReference type="Pfam" id="PF00378">
    <property type="entry name" value="ECH_1"/>
    <property type="match status" value="1"/>
</dbReference>
<dbReference type="SUPFAM" id="SSF52096">
    <property type="entry name" value="ClpP/crotonase"/>
    <property type="match status" value="1"/>
</dbReference>
<dbReference type="AlphaFoldDB" id="A0A1C3X330"/>
<gene>
    <name evidence="2" type="ORF">GA0061099_100916</name>
</gene>
<sequence length="278" mass="30155">MARQITIDKPSSGLWTATFNNPPINLIDPDTIGELQDLLAELESDAEIKVVVFRSADPDFFLAHWDVLADKRKVAAMPPGPTGMHPWIDLLVRLSRAPVASIAEIRGRARGAGSEFVLACDMRFASRERAILGQFEVGLGAVPGGNPMARLAGLMGRGRGLEVILGADDFSAELAERYGYVNRALPDGELSTFVESFARRLASFEKHAIVGAKALMDEVTLPADAVFPPSLLAFFTSVAHPGTRKRAASLLERGLQRRSETEMRLGQAVAEARFSERG</sequence>
<proteinExistence type="inferred from homology"/>
<evidence type="ECO:0000313" key="2">
    <source>
        <dbReference type="EMBL" id="SCB46667.1"/>
    </source>
</evidence>
<dbReference type="Proteomes" id="UP000183174">
    <property type="component" value="Unassembled WGS sequence"/>
</dbReference>
<name>A0A1C3X330_9BRAD</name>
<accession>A0A1C3X330</accession>
<protein>
    <submittedName>
        <fullName evidence="2">Enoyl-CoA hydratase/carnithine racemase</fullName>
    </submittedName>
</protein>
<evidence type="ECO:0000256" key="1">
    <source>
        <dbReference type="RuleBase" id="RU003707"/>
    </source>
</evidence>
<dbReference type="PROSITE" id="PS00166">
    <property type="entry name" value="ENOYL_COA_HYDRATASE"/>
    <property type="match status" value="1"/>
</dbReference>
<dbReference type="InterPro" id="IPR001753">
    <property type="entry name" value="Enoyl-CoA_hydra/iso"/>
</dbReference>
<dbReference type="PANTHER" id="PTHR43459:SF1">
    <property type="entry name" value="EG:BACN32G11.4 PROTEIN"/>
    <property type="match status" value="1"/>
</dbReference>
<comment type="similarity">
    <text evidence="1">Belongs to the enoyl-CoA hydratase/isomerase family.</text>
</comment>
<reference evidence="2 3" key="1">
    <citation type="submission" date="2016-08" db="EMBL/GenBank/DDBJ databases">
        <authorList>
            <person name="Seilhamer J.J."/>
        </authorList>
    </citation>
    <scope>NUCLEOTIDE SEQUENCE [LARGE SCALE GENOMIC DNA]</scope>
    <source>
        <strain evidence="2 3">CCBAU 10071</strain>
    </source>
</reference>
<dbReference type="CDD" id="cd06558">
    <property type="entry name" value="crotonase-like"/>
    <property type="match status" value="1"/>
</dbReference>
<evidence type="ECO:0000313" key="3">
    <source>
        <dbReference type="Proteomes" id="UP000183174"/>
    </source>
</evidence>
<dbReference type="GO" id="GO:0003824">
    <property type="term" value="F:catalytic activity"/>
    <property type="evidence" value="ECO:0007669"/>
    <property type="project" value="InterPro"/>
</dbReference>
<dbReference type="PANTHER" id="PTHR43459">
    <property type="entry name" value="ENOYL-COA HYDRATASE"/>
    <property type="match status" value="1"/>
</dbReference>
<dbReference type="RefSeq" id="WP_074448177.1">
    <property type="nucleotide sequence ID" value="NZ_FMAE01000009.1"/>
</dbReference>
<dbReference type="EMBL" id="FMAE01000009">
    <property type="protein sequence ID" value="SCB46667.1"/>
    <property type="molecule type" value="Genomic_DNA"/>
</dbReference>
<dbReference type="InterPro" id="IPR029045">
    <property type="entry name" value="ClpP/crotonase-like_dom_sf"/>
</dbReference>
<organism evidence="2 3">
    <name type="scientific">Bradyrhizobium yuanmingense</name>
    <dbReference type="NCBI Taxonomy" id="108015"/>
    <lineage>
        <taxon>Bacteria</taxon>
        <taxon>Pseudomonadati</taxon>
        <taxon>Pseudomonadota</taxon>
        <taxon>Alphaproteobacteria</taxon>
        <taxon>Hyphomicrobiales</taxon>
        <taxon>Nitrobacteraceae</taxon>
        <taxon>Bradyrhizobium</taxon>
    </lineage>
</organism>
<dbReference type="Gene3D" id="3.90.226.10">
    <property type="entry name" value="2-enoyl-CoA Hydratase, Chain A, domain 1"/>
    <property type="match status" value="1"/>
</dbReference>
<dbReference type="InterPro" id="IPR018376">
    <property type="entry name" value="Enoyl-CoA_hyd/isom_CS"/>
</dbReference>